<dbReference type="Proteomes" id="UP000324897">
    <property type="component" value="Chromosome 7"/>
</dbReference>
<comment type="caution">
    <text evidence="1">The sequence shown here is derived from an EMBL/GenBank/DDBJ whole genome shotgun (WGS) entry which is preliminary data.</text>
</comment>
<name>A0A5J9U5F4_9POAL</name>
<protein>
    <submittedName>
        <fullName evidence="1">Uncharacterized protein</fullName>
    </submittedName>
</protein>
<evidence type="ECO:0000313" key="1">
    <source>
        <dbReference type="EMBL" id="TVU18371.1"/>
    </source>
</evidence>
<dbReference type="Gramene" id="TVU18371">
    <property type="protein sequence ID" value="TVU18371"/>
    <property type="gene ID" value="EJB05_34462"/>
</dbReference>
<organism evidence="1 2">
    <name type="scientific">Eragrostis curvula</name>
    <name type="common">weeping love grass</name>
    <dbReference type="NCBI Taxonomy" id="38414"/>
    <lineage>
        <taxon>Eukaryota</taxon>
        <taxon>Viridiplantae</taxon>
        <taxon>Streptophyta</taxon>
        <taxon>Embryophyta</taxon>
        <taxon>Tracheophyta</taxon>
        <taxon>Spermatophyta</taxon>
        <taxon>Magnoliopsida</taxon>
        <taxon>Liliopsida</taxon>
        <taxon>Poales</taxon>
        <taxon>Poaceae</taxon>
        <taxon>PACMAD clade</taxon>
        <taxon>Chloridoideae</taxon>
        <taxon>Eragrostideae</taxon>
        <taxon>Eragrostidinae</taxon>
        <taxon>Eragrostis</taxon>
    </lineage>
</organism>
<gene>
    <name evidence="1" type="ORF">EJB05_34462</name>
</gene>
<evidence type="ECO:0000313" key="2">
    <source>
        <dbReference type="Proteomes" id="UP000324897"/>
    </source>
</evidence>
<dbReference type="AlphaFoldDB" id="A0A5J9U5F4"/>
<reference evidence="1 2" key="1">
    <citation type="journal article" date="2019" name="Sci. Rep.">
        <title>A high-quality genome of Eragrostis curvula grass provides insights into Poaceae evolution and supports new strategies to enhance forage quality.</title>
        <authorList>
            <person name="Carballo J."/>
            <person name="Santos B.A.C.M."/>
            <person name="Zappacosta D."/>
            <person name="Garbus I."/>
            <person name="Selva J.P."/>
            <person name="Gallo C.A."/>
            <person name="Diaz A."/>
            <person name="Albertini E."/>
            <person name="Caccamo M."/>
            <person name="Echenique V."/>
        </authorList>
    </citation>
    <scope>NUCLEOTIDE SEQUENCE [LARGE SCALE GENOMIC DNA]</scope>
    <source>
        <strain evidence="2">cv. Victoria</strain>
        <tissue evidence="1">Leaf</tissue>
    </source>
</reference>
<sequence>MAMKEDRKAPTASAEDSPLTLLNNIIEMRDTNMCLEFTAEQRYDRRRRPAWSRRRVPFATHGKTIACYALHVMNGKLDHGTT</sequence>
<dbReference type="EMBL" id="RWGY01000029">
    <property type="protein sequence ID" value="TVU18371.1"/>
    <property type="molecule type" value="Genomic_DNA"/>
</dbReference>
<accession>A0A5J9U5F4</accession>
<proteinExistence type="predicted"/>
<keyword evidence="2" id="KW-1185">Reference proteome</keyword>